<proteinExistence type="predicted"/>
<dbReference type="PROSITE" id="PS50048">
    <property type="entry name" value="ZN2_CY6_FUNGAL_2"/>
    <property type="match status" value="1"/>
</dbReference>
<dbReference type="InterPro" id="IPR021858">
    <property type="entry name" value="Fun_TF"/>
</dbReference>
<evidence type="ECO:0000256" key="1">
    <source>
        <dbReference type="ARBA" id="ARBA00004123"/>
    </source>
</evidence>
<dbReference type="EMBL" id="CP151260">
    <property type="protein sequence ID" value="WZH40611.1"/>
    <property type="molecule type" value="Genomic_DNA"/>
</dbReference>
<dbReference type="Pfam" id="PF11951">
    <property type="entry name" value="Fungal_trans_2"/>
    <property type="match status" value="2"/>
</dbReference>
<organism evidence="5 6">
    <name type="scientific">Fusarium acuminatum</name>
    <dbReference type="NCBI Taxonomy" id="5515"/>
    <lineage>
        <taxon>Eukaryota</taxon>
        <taxon>Fungi</taxon>
        <taxon>Dikarya</taxon>
        <taxon>Ascomycota</taxon>
        <taxon>Pezizomycotina</taxon>
        <taxon>Sordariomycetes</taxon>
        <taxon>Hypocreomycetidae</taxon>
        <taxon>Hypocreales</taxon>
        <taxon>Nectriaceae</taxon>
        <taxon>Fusarium</taxon>
        <taxon>Fusarium tricinctum species complex</taxon>
    </lineage>
</organism>
<accession>A0ABZ2WJC8</accession>
<evidence type="ECO:0000313" key="5">
    <source>
        <dbReference type="EMBL" id="WZH40611.1"/>
    </source>
</evidence>
<feature type="region of interest" description="Disordered" evidence="3">
    <location>
        <begin position="1"/>
        <end position="22"/>
    </location>
</feature>
<dbReference type="CDD" id="cd00067">
    <property type="entry name" value="GAL4"/>
    <property type="match status" value="1"/>
</dbReference>
<evidence type="ECO:0000259" key="4">
    <source>
        <dbReference type="PROSITE" id="PS50048"/>
    </source>
</evidence>
<dbReference type="InterPro" id="IPR036864">
    <property type="entry name" value="Zn2-C6_fun-type_DNA-bd_sf"/>
</dbReference>
<feature type="compositionally biased region" description="Polar residues" evidence="3">
    <location>
        <begin position="131"/>
        <end position="146"/>
    </location>
</feature>
<dbReference type="PANTHER" id="PTHR37534:SF17">
    <property type="entry name" value="ZN(2)-C6 FUNGAL-TYPE DOMAIN-CONTAINING PROTEIN"/>
    <property type="match status" value="1"/>
</dbReference>
<keyword evidence="6" id="KW-1185">Reference proteome</keyword>
<feature type="domain" description="Zn(2)-C6 fungal-type" evidence="4">
    <location>
        <begin position="72"/>
        <end position="101"/>
    </location>
</feature>
<protein>
    <submittedName>
        <fullName evidence="5">Transcription factor</fullName>
    </submittedName>
</protein>
<feature type="region of interest" description="Disordered" evidence="3">
    <location>
        <begin position="131"/>
        <end position="202"/>
    </location>
</feature>
<dbReference type="InterPro" id="IPR001138">
    <property type="entry name" value="Zn2Cys6_DnaBD"/>
</dbReference>
<feature type="compositionally biased region" description="Low complexity" evidence="3">
    <location>
        <begin position="183"/>
        <end position="202"/>
    </location>
</feature>
<dbReference type="PANTHER" id="PTHR37534">
    <property type="entry name" value="TRANSCRIPTIONAL ACTIVATOR PROTEIN UGA3"/>
    <property type="match status" value="1"/>
</dbReference>
<evidence type="ECO:0000313" key="6">
    <source>
        <dbReference type="Proteomes" id="UP001489902"/>
    </source>
</evidence>
<name>A0ABZ2WJC8_9HYPO</name>
<comment type="subcellular location">
    <subcellularLocation>
        <location evidence="1">Nucleus</location>
    </subcellularLocation>
</comment>
<evidence type="ECO:0000256" key="2">
    <source>
        <dbReference type="ARBA" id="ARBA00023242"/>
    </source>
</evidence>
<gene>
    <name evidence="5" type="ORF">QYS62_001549</name>
</gene>
<dbReference type="SUPFAM" id="SSF57701">
    <property type="entry name" value="Zn2/Cys6 DNA-binding domain"/>
    <property type="match status" value="1"/>
</dbReference>
<dbReference type="Proteomes" id="UP001489902">
    <property type="component" value="Chromosome 1"/>
</dbReference>
<feature type="compositionally biased region" description="Basic residues" evidence="3">
    <location>
        <begin position="157"/>
        <end position="167"/>
    </location>
</feature>
<evidence type="ECO:0000256" key="3">
    <source>
        <dbReference type="SAM" id="MobiDB-lite"/>
    </source>
</evidence>
<sequence length="530" mass="59291">MNKALCMSHKPRSGPPPQKNQKACEDLLESNRASRKHKFYQSQAYIVLDREKRFAPALWIAVLRLAFGGYDGCYECCKRRLKCDKTEPECLKCQKKGISCSGQGLRCRFSSHMAVGTTAKPQPLTLTFTAAASQPSSDQLSPTQAEKNLRWVEPGQRVRKDRARKDQRRNSPDSPTMLRHMDSASSDESASPSSDESSSDGGPAVISYPYRISIHPALNGMSSPQTRMMFSHFSEIIASYMVVLDSATNGYRDVILPLACHDDTLAQAVSVVSAFHLGQKNPKLQRAAEAGHQAIVQKLRRDSLQLSPEQVFNPYILATILVLLVGETITGADNYTYLLEMLNCLTQSPDWITMLPPSLKEFFLQQIKMFQLFGVPLANEAKGLKVLTGPEAYLDFMAYPELPLDSEHYFNVETIRSAIFDACSIYRRRAESSLSDDESIHLVEQLRQKVLTLDCGTKGAHALVWTYFVAAAESILPEHREFFSKRLADLYSVTNFGSIPAAVRALQTIWGMQDIIELIFPRADISFPDE</sequence>
<keyword evidence="2" id="KW-0539">Nucleus</keyword>
<dbReference type="PROSITE" id="PS00463">
    <property type="entry name" value="ZN2_CY6_FUNGAL_1"/>
    <property type="match status" value="1"/>
</dbReference>
<reference evidence="5 6" key="1">
    <citation type="submission" date="2024-04" db="EMBL/GenBank/DDBJ databases">
        <title>Complete genome sequence of Fusarium acuminatum.</title>
        <authorList>
            <person name="Lan B."/>
        </authorList>
    </citation>
    <scope>NUCLEOTIDE SEQUENCE [LARGE SCALE GENOMIC DNA]</scope>
    <source>
        <strain evidence="5">1A</strain>
    </source>
</reference>